<dbReference type="Gene3D" id="3.30.565.10">
    <property type="entry name" value="Histidine kinase-like ATPase, C-terminal domain"/>
    <property type="match status" value="1"/>
</dbReference>
<sequence length="41" mass="4512">MADFGVGLYIRKEIIDRHDGKIGVGSQTGNGSTFWFTLPLN</sequence>
<accession>A0A7L5E7S3</accession>
<dbReference type="Pfam" id="PF02518">
    <property type="entry name" value="HATPase_c"/>
    <property type="match status" value="1"/>
</dbReference>
<feature type="domain" description="Histidine kinase/HSP90-like ATPase" evidence="3">
    <location>
        <begin position="4"/>
        <end position="40"/>
    </location>
</feature>
<dbReference type="AlphaFoldDB" id="A0A7L5E7S3"/>
<evidence type="ECO:0000313" key="4">
    <source>
        <dbReference type="EMBL" id="QJD98437.1"/>
    </source>
</evidence>
<dbReference type="InterPro" id="IPR003594">
    <property type="entry name" value="HATPase_dom"/>
</dbReference>
<dbReference type="SUPFAM" id="SSF55874">
    <property type="entry name" value="ATPase domain of HSP90 chaperone/DNA topoisomerase II/histidine kinase"/>
    <property type="match status" value="1"/>
</dbReference>
<dbReference type="KEGG" id="mrob:HH214_15640"/>
<dbReference type="InterPro" id="IPR036890">
    <property type="entry name" value="HATPase_C_sf"/>
</dbReference>
<evidence type="ECO:0000313" key="5">
    <source>
        <dbReference type="Proteomes" id="UP000503278"/>
    </source>
</evidence>
<proteinExistence type="predicted"/>
<evidence type="ECO:0000256" key="2">
    <source>
        <dbReference type="ARBA" id="ARBA00012438"/>
    </source>
</evidence>
<dbReference type="InterPro" id="IPR004358">
    <property type="entry name" value="Sig_transdc_His_kin-like_C"/>
</dbReference>
<keyword evidence="5" id="KW-1185">Reference proteome</keyword>
<evidence type="ECO:0000256" key="1">
    <source>
        <dbReference type="ARBA" id="ARBA00000085"/>
    </source>
</evidence>
<dbReference type="GO" id="GO:0004673">
    <property type="term" value="F:protein histidine kinase activity"/>
    <property type="evidence" value="ECO:0007669"/>
    <property type="project" value="UniProtKB-EC"/>
</dbReference>
<organism evidence="4 5">
    <name type="scientific">Mucilaginibacter robiniae</name>
    <dbReference type="NCBI Taxonomy" id="2728022"/>
    <lineage>
        <taxon>Bacteria</taxon>
        <taxon>Pseudomonadati</taxon>
        <taxon>Bacteroidota</taxon>
        <taxon>Sphingobacteriia</taxon>
        <taxon>Sphingobacteriales</taxon>
        <taxon>Sphingobacteriaceae</taxon>
        <taxon>Mucilaginibacter</taxon>
    </lineage>
</organism>
<gene>
    <name evidence="4" type="ORF">HH214_15640</name>
</gene>
<dbReference type="EC" id="2.7.13.3" evidence="2"/>
<reference evidence="4 5" key="1">
    <citation type="submission" date="2020-04" db="EMBL/GenBank/DDBJ databases">
        <title>Genome sequencing of novel species.</title>
        <authorList>
            <person name="Heo J."/>
            <person name="Kim S.-J."/>
            <person name="Kim J.-S."/>
            <person name="Hong S.-B."/>
            <person name="Kwon S.-W."/>
        </authorList>
    </citation>
    <scope>NUCLEOTIDE SEQUENCE [LARGE SCALE GENOMIC DNA]</scope>
    <source>
        <strain evidence="4 5">F39-2</strain>
    </source>
</reference>
<evidence type="ECO:0000259" key="3">
    <source>
        <dbReference type="Pfam" id="PF02518"/>
    </source>
</evidence>
<dbReference type="EMBL" id="CP051682">
    <property type="protein sequence ID" value="QJD98437.1"/>
    <property type="molecule type" value="Genomic_DNA"/>
</dbReference>
<protein>
    <recommendedName>
        <fullName evidence="2">histidine kinase</fullName>
        <ecNumber evidence="2">2.7.13.3</ecNumber>
    </recommendedName>
</protein>
<dbReference type="Proteomes" id="UP000503278">
    <property type="component" value="Chromosome"/>
</dbReference>
<comment type="catalytic activity">
    <reaction evidence="1">
        <text>ATP + protein L-histidine = ADP + protein N-phospho-L-histidine.</text>
        <dbReference type="EC" id="2.7.13.3"/>
    </reaction>
</comment>
<dbReference type="RefSeq" id="WP_169611177.1">
    <property type="nucleotide sequence ID" value="NZ_CP051682.1"/>
</dbReference>
<dbReference type="PRINTS" id="PR00344">
    <property type="entry name" value="BCTRLSENSOR"/>
</dbReference>
<name>A0A7L5E7S3_9SPHI</name>